<reference evidence="4" key="1">
    <citation type="submission" date="2016-10" db="EMBL/GenBank/DDBJ databases">
        <authorList>
            <person name="Varghese N."/>
            <person name="Submissions S."/>
        </authorList>
    </citation>
    <scope>NUCLEOTIDE SEQUENCE [LARGE SCALE GENOMIC DNA]</scope>
    <source>
        <strain evidence="4">DSM 217</strain>
    </source>
</reference>
<dbReference type="Pfam" id="PF01797">
    <property type="entry name" value="Y1_Tnp"/>
    <property type="match status" value="1"/>
</dbReference>
<protein>
    <submittedName>
        <fullName evidence="3">Putative transposase</fullName>
    </submittedName>
</protein>
<dbReference type="OrthoDB" id="9814067at2"/>
<keyword evidence="4" id="KW-1185">Reference proteome</keyword>
<dbReference type="SMART" id="SM01321">
    <property type="entry name" value="Y1_Tnp"/>
    <property type="match status" value="1"/>
</dbReference>
<dbReference type="GO" id="GO:0003677">
    <property type="term" value="F:DNA binding"/>
    <property type="evidence" value="ECO:0007669"/>
    <property type="project" value="InterPro"/>
</dbReference>
<proteinExistence type="predicted"/>
<evidence type="ECO:0000256" key="1">
    <source>
        <dbReference type="SAM" id="MobiDB-lite"/>
    </source>
</evidence>
<dbReference type="InterPro" id="IPR002686">
    <property type="entry name" value="Transposase_17"/>
</dbReference>
<dbReference type="GO" id="GO:0006313">
    <property type="term" value="P:DNA transposition"/>
    <property type="evidence" value="ECO:0007669"/>
    <property type="project" value="InterPro"/>
</dbReference>
<evidence type="ECO:0000313" key="3">
    <source>
        <dbReference type="EMBL" id="SDX42854.1"/>
    </source>
</evidence>
<feature type="domain" description="Transposase IS200-like" evidence="2">
    <location>
        <begin position="9"/>
        <end position="124"/>
    </location>
</feature>
<dbReference type="EMBL" id="FNNZ01000025">
    <property type="protein sequence ID" value="SDX42854.1"/>
    <property type="molecule type" value="Genomic_DNA"/>
</dbReference>
<feature type="region of interest" description="Disordered" evidence="1">
    <location>
        <begin position="216"/>
        <end position="239"/>
    </location>
</feature>
<dbReference type="InterPro" id="IPR036515">
    <property type="entry name" value="Transposase_17_sf"/>
</dbReference>
<dbReference type="AlphaFoldDB" id="A0A1H3BNB7"/>
<evidence type="ECO:0000313" key="4">
    <source>
        <dbReference type="Proteomes" id="UP000198816"/>
    </source>
</evidence>
<dbReference type="SUPFAM" id="SSF143422">
    <property type="entry name" value="Transposase IS200-like"/>
    <property type="match status" value="1"/>
</dbReference>
<dbReference type="Proteomes" id="UP000198816">
    <property type="component" value="Unassembled WGS sequence"/>
</dbReference>
<dbReference type="PANTHER" id="PTHR34322">
    <property type="entry name" value="TRANSPOSASE, Y1_TNP DOMAIN-CONTAINING"/>
    <property type="match status" value="1"/>
</dbReference>
<dbReference type="RefSeq" id="WP_093036690.1">
    <property type="nucleotide sequence ID" value="NZ_FNNZ01000025.1"/>
</dbReference>
<sequence>MPRRARIVAAGYPMHVILRGIDRAAVFFDDADRRYFLEWLSAAAAQESVSVHGYVLMTNHVHLLMTAERDAGVPAVLKHLGQRYVQYVNRTYRRTGGLFEGRFRSAVIESDPYLLACQRYIELNPVRAAMVAAPGDFFWSSYRANALGERDPVVTPHPVYRDLASSEDARLSAYRRLFAVELSIELLQRLRDCTNGGFVVGRPQFERQIAAMVGRRTWKGSPGRPPKETDVGAQTELAF</sequence>
<dbReference type="GO" id="GO:0004803">
    <property type="term" value="F:transposase activity"/>
    <property type="evidence" value="ECO:0007669"/>
    <property type="project" value="InterPro"/>
</dbReference>
<gene>
    <name evidence="3" type="ORF">SAMN05421783_12563</name>
</gene>
<name>A0A1H3BNB7_THIRO</name>
<evidence type="ECO:0000259" key="2">
    <source>
        <dbReference type="SMART" id="SM01321"/>
    </source>
</evidence>
<accession>A0A1H3BNB7</accession>
<dbReference type="STRING" id="1058.SAMN05421783_12563"/>
<dbReference type="Gene3D" id="3.30.70.1290">
    <property type="entry name" value="Transposase IS200-like"/>
    <property type="match status" value="1"/>
</dbReference>
<dbReference type="PANTHER" id="PTHR34322:SF2">
    <property type="entry name" value="TRANSPOSASE IS200-LIKE DOMAIN-CONTAINING PROTEIN"/>
    <property type="match status" value="1"/>
</dbReference>
<organism evidence="3 4">
    <name type="scientific">Thiocapsa roseopersicina</name>
    <dbReference type="NCBI Taxonomy" id="1058"/>
    <lineage>
        <taxon>Bacteria</taxon>
        <taxon>Pseudomonadati</taxon>
        <taxon>Pseudomonadota</taxon>
        <taxon>Gammaproteobacteria</taxon>
        <taxon>Chromatiales</taxon>
        <taxon>Chromatiaceae</taxon>
        <taxon>Thiocapsa</taxon>
    </lineage>
</organism>